<gene>
    <name evidence="2" type="primary">Cnig_chr_IV.g13940</name>
    <name evidence="2" type="ORF">B9Z55_013940</name>
</gene>
<proteinExistence type="predicted"/>
<accession>A0A2G5U3V1</accession>
<dbReference type="InterPro" id="IPR019428">
    <property type="entry name" value="7TM_GPCR_serpentine_rcpt_Str"/>
</dbReference>
<feature type="transmembrane region" description="Helical" evidence="1">
    <location>
        <begin position="80"/>
        <end position="105"/>
    </location>
</feature>
<keyword evidence="1" id="KW-0812">Transmembrane</keyword>
<keyword evidence="1" id="KW-1133">Transmembrane helix</keyword>
<dbReference type="AlphaFoldDB" id="A0A2G5U3V1"/>
<dbReference type="GO" id="GO:0042048">
    <property type="term" value="P:olfactory behavior"/>
    <property type="evidence" value="ECO:0007669"/>
    <property type="project" value="TreeGrafter"/>
</dbReference>
<dbReference type="STRING" id="1611254.A0A2G5U3V1"/>
<dbReference type="PANTHER" id="PTHR22943">
    <property type="entry name" value="7-TRANSMEMBRANE DOMAIN RECEPTOR C.ELEGANS"/>
    <property type="match status" value="1"/>
</dbReference>
<keyword evidence="1" id="KW-0472">Membrane</keyword>
<dbReference type="PANTHER" id="PTHR22943:SF52">
    <property type="entry name" value="SEVEN TM RECEPTOR"/>
    <property type="match status" value="1"/>
</dbReference>
<dbReference type="EMBL" id="PDUG01000004">
    <property type="protein sequence ID" value="PIC34220.1"/>
    <property type="molecule type" value="Genomic_DNA"/>
</dbReference>
<dbReference type="OrthoDB" id="5784637at2759"/>
<dbReference type="GO" id="GO:0038022">
    <property type="term" value="F:G protein-coupled olfactory receptor activity"/>
    <property type="evidence" value="ECO:0007669"/>
    <property type="project" value="TreeGrafter"/>
</dbReference>
<dbReference type="SUPFAM" id="SSF81321">
    <property type="entry name" value="Family A G protein-coupled receptor-like"/>
    <property type="match status" value="1"/>
</dbReference>
<evidence type="ECO:0000313" key="2">
    <source>
        <dbReference type="EMBL" id="PIC34220.1"/>
    </source>
</evidence>
<organism evidence="2 3">
    <name type="scientific">Caenorhabditis nigoni</name>
    <dbReference type="NCBI Taxonomy" id="1611254"/>
    <lineage>
        <taxon>Eukaryota</taxon>
        <taxon>Metazoa</taxon>
        <taxon>Ecdysozoa</taxon>
        <taxon>Nematoda</taxon>
        <taxon>Chromadorea</taxon>
        <taxon>Rhabditida</taxon>
        <taxon>Rhabditina</taxon>
        <taxon>Rhabditomorpha</taxon>
        <taxon>Rhabditoidea</taxon>
        <taxon>Rhabditidae</taxon>
        <taxon>Peloderinae</taxon>
        <taxon>Caenorhabditis</taxon>
    </lineage>
</organism>
<reference evidence="3" key="1">
    <citation type="submission" date="2017-10" db="EMBL/GenBank/DDBJ databases">
        <title>Rapid genome shrinkage in a self-fertile nematode reveals novel sperm competition proteins.</title>
        <authorList>
            <person name="Yin D."/>
            <person name="Schwarz E.M."/>
            <person name="Thomas C.G."/>
            <person name="Felde R.L."/>
            <person name="Korf I.F."/>
            <person name="Cutter A.D."/>
            <person name="Schartner C.M."/>
            <person name="Ralston E.J."/>
            <person name="Meyer B.J."/>
            <person name="Haag E.S."/>
        </authorList>
    </citation>
    <scope>NUCLEOTIDE SEQUENCE [LARGE SCALE GENOMIC DNA]</scope>
    <source>
        <strain evidence="3">JU1422</strain>
    </source>
</reference>
<feature type="transmembrane region" description="Helical" evidence="1">
    <location>
        <begin position="34"/>
        <end position="59"/>
    </location>
</feature>
<sequence>MDNYGLSLNELVYFGLHFYGRNKNGEFLIVYEQVIGVLVNCFIISSSIFTAVFFGVKTYQKINDLASHMSAKNKSLQTELFYALVVQTMIPIVLMHIPVTIIYSFAFMGHGMGTICGIASITISMYPAFDPLPTIVIIKNYRNAVLNFFCCGTKIVPSAAISHQLENQNDINSPQNS</sequence>
<protein>
    <recommendedName>
        <fullName evidence="4">7TM GPCR serpentine receptor class x (Srx) domain-containing protein</fullName>
    </recommendedName>
</protein>
<evidence type="ECO:0000313" key="3">
    <source>
        <dbReference type="Proteomes" id="UP000230233"/>
    </source>
</evidence>
<dbReference type="Proteomes" id="UP000230233">
    <property type="component" value="Chromosome IV"/>
</dbReference>
<dbReference type="Pfam" id="PF10326">
    <property type="entry name" value="7TM_GPCR_Str"/>
    <property type="match status" value="1"/>
</dbReference>
<evidence type="ECO:0000256" key="1">
    <source>
        <dbReference type="SAM" id="Phobius"/>
    </source>
</evidence>
<keyword evidence="3" id="KW-1185">Reference proteome</keyword>
<dbReference type="GO" id="GO:0005886">
    <property type="term" value="C:plasma membrane"/>
    <property type="evidence" value="ECO:0007669"/>
    <property type="project" value="TreeGrafter"/>
</dbReference>
<comment type="caution">
    <text evidence="2">The sequence shown here is derived from an EMBL/GenBank/DDBJ whole genome shotgun (WGS) entry which is preliminary data.</text>
</comment>
<name>A0A2G5U3V1_9PELO</name>
<feature type="transmembrane region" description="Helical" evidence="1">
    <location>
        <begin position="111"/>
        <end position="129"/>
    </location>
</feature>
<evidence type="ECO:0008006" key="4">
    <source>
        <dbReference type="Google" id="ProtNLM"/>
    </source>
</evidence>